<dbReference type="EMBL" id="CAKLBY020000065">
    <property type="protein sequence ID" value="CAK7922140.1"/>
    <property type="molecule type" value="Genomic_DNA"/>
</dbReference>
<dbReference type="Proteomes" id="UP001162060">
    <property type="component" value="Unassembled WGS sequence"/>
</dbReference>
<protein>
    <submittedName>
        <fullName evidence="3">Uncharacterized protein</fullName>
    </submittedName>
</protein>
<sequence>MRRVSVLGVRLATLALLTQILMMTSATALSLRSTSGSEDATVAELLANVQAAVVDDPALANMFDISNASELSEEELTSLLRDLLTSSVIGTSSASASGSGSGSLEGSMERPIEDGGSATGPTDPSGSLKSCSLSRTIAVLATVAALGVALV</sequence>
<reference evidence="3" key="1">
    <citation type="submission" date="2024-01" db="EMBL/GenBank/DDBJ databases">
        <authorList>
            <person name="Webb A."/>
        </authorList>
    </citation>
    <scope>NUCLEOTIDE SEQUENCE</scope>
    <source>
        <strain evidence="3">Pm1</strain>
    </source>
</reference>
<feature type="chain" id="PRO_5043516752" evidence="2">
    <location>
        <begin position="29"/>
        <end position="151"/>
    </location>
</feature>
<name>A0AAV1TKF3_9STRA</name>
<feature type="region of interest" description="Disordered" evidence="1">
    <location>
        <begin position="91"/>
        <end position="127"/>
    </location>
</feature>
<keyword evidence="2" id="KW-0732">Signal</keyword>
<proteinExistence type="predicted"/>
<feature type="compositionally biased region" description="Low complexity" evidence="1">
    <location>
        <begin position="91"/>
        <end position="106"/>
    </location>
</feature>
<feature type="signal peptide" evidence="2">
    <location>
        <begin position="1"/>
        <end position="28"/>
    </location>
</feature>
<accession>A0AAV1TKF3</accession>
<evidence type="ECO:0000313" key="3">
    <source>
        <dbReference type="EMBL" id="CAK7922140.1"/>
    </source>
</evidence>
<evidence type="ECO:0000256" key="1">
    <source>
        <dbReference type="SAM" id="MobiDB-lite"/>
    </source>
</evidence>
<dbReference type="AlphaFoldDB" id="A0AAV1TKF3"/>
<comment type="caution">
    <text evidence="3">The sequence shown here is derived from an EMBL/GenBank/DDBJ whole genome shotgun (WGS) entry which is preliminary data.</text>
</comment>
<organism evidence="3 4">
    <name type="scientific">Peronospora matthiolae</name>
    <dbReference type="NCBI Taxonomy" id="2874970"/>
    <lineage>
        <taxon>Eukaryota</taxon>
        <taxon>Sar</taxon>
        <taxon>Stramenopiles</taxon>
        <taxon>Oomycota</taxon>
        <taxon>Peronosporomycetes</taxon>
        <taxon>Peronosporales</taxon>
        <taxon>Peronosporaceae</taxon>
        <taxon>Peronospora</taxon>
    </lineage>
</organism>
<evidence type="ECO:0000313" key="4">
    <source>
        <dbReference type="Proteomes" id="UP001162060"/>
    </source>
</evidence>
<gene>
    <name evidence="3" type="ORF">PM001_LOCUS7478</name>
</gene>
<evidence type="ECO:0000256" key="2">
    <source>
        <dbReference type="SAM" id="SignalP"/>
    </source>
</evidence>